<protein>
    <submittedName>
        <fullName evidence="1">Uncharacterized protein</fullName>
    </submittedName>
</protein>
<evidence type="ECO:0000313" key="1">
    <source>
        <dbReference type="EMBL" id="TYG40019.1"/>
    </source>
</evidence>
<evidence type="ECO:0000313" key="2">
    <source>
        <dbReference type="Proteomes" id="UP000323506"/>
    </source>
</evidence>
<keyword evidence="2" id="KW-1185">Reference proteome</keyword>
<dbReference type="AlphaFoldDB" id="A0A5D2A6F7"/>
<organism evidence="1 2">
    <name type="scientific">Gossypium darwinii</name>
    <name type="common">Darwin's cotton</name>
    <name type="synonym">Gossypium barbadense var. darwinii</name>
    <dbReference type="NCBI Taxonomy" id="34276"/>
    <lineage>
        <taxon>Eukaryota</taxon>
        <taxon>Viridiplantae</taxon>
        <taxon>Streptophyta</taxon>
        <taxon>Embryophyta</taxon>
        <taxon>Tracheophyta</taxon>
        <taxon>Spermatophyta</taxon>
        <taxon>Magnoliopsida</taxon>
        <taxon>eudicotyledons</taxon>
        <taxon>Gunneridae</taxon>
        <taxon>Pentapetalae</taxon>
        <taxon>rosids</taxon>
        <taxon>malvids</taxon>
        <taxon>Malvales</taxon>
        <taxon>Malvaceae</taxon>
        <taxon>Malvoideae</taxon>
        <taxon>Gossypium</taxon>
    </lineage>
</organism>
<reference evidence="1 2" key="1">
    <citation type="submission" date="2019-06" db="EMBL/GenBank/DDBJ databases">
        <title>WGS assembly of Gossypium darwinii.</title>
        <authorList>
            <person name="Chen Z.J."/>
            <person name="Sreedasyam A."/>
            <person name="Ando A."/>
            <person name="Song Q."/>
            <person name="De L."/>
            <person name="Hulse-Kemp A."/>
            <person name="Ding M."/>
            <person name="Ye W."/>
            <person name="Kirkbride R."/>
            <person name="Jenkins J."/>
            <person name="Plott C."/>
            <person name="Lovell J."/>
            <person name="Lin Y.-M."/>
            <person name="Vaughn R."/>
            <person name="Liu B."/>
            <person name="Li W."/>
            <person name="Simpson S."/>
            <person name="Scheffler B."/>
            <person name="Saski C."/>
            <person name="Grover C."/>
            <person name="Hu G."/>
            <person name="Conover J."/>
            <person name="Carlson J."/>
            <person name="Shu S."/>
            <person name="Boston L."/>
            <person name="Williams M."/>
            <person name="Peterson D."/>
            <person name="Mcgee K."/>
            <person name="Jones D."/>
            <person name="Wendel J."/>
            <person name="Stelly D."/>
            <person name="Grimwood J."/>
            <person name="Schmutz J."/>
        </authorList>
    </citation>
    <scope>NUCLEOTIDE SEQUENCE [LARGE SCALE GENOMIC DNA]</scope>
    <source>
        <strain evidence="1">1808015.09</strain>
    </source>
</reference>
<gene>
    <name evidence="1" type="ORF">ES288_D12G059600v1</name>
</gene>
<accession>A0A5D2A6F7</accession>
<sequence length="90" mass="10289">NCRIEKIGYYHIALFRLSSRVEDKRTRTADICHKDSCGSRGSYYKRTKNGGELSPSNSLVLRMLVLRMIDCPYSTLTAQPESGQLMYSSY</sequence>
<feature type="non-terminal residue" evidence="1">
    <location>
        <position position="1"/>
    </location>
</feature>
<proteinExistence type="predicted"/>
<name>A0A5D2A6F7_GOSDA</name>
<dbReference type="Proteomes" id="UP000323506">
    <property type="component" value="Chromosome D12"/>
</dbReference>
<dbReference type="EMBL" id="CM017712">
    <property type="protein sequence ID" value="TYG40019.1"/>
    <property type="molecule type" value="Genomic_DNA"/>
</dbReference>